<dbReference type="EMBL" id="BSYR01000022">
    <property type="protein sequence ID" value="GMI88387.1"/>
    <property type="molecule type" value="Genomic_DNA"/>
</dbReference>
<keyword evidence="6" id="KW-0344">Guanine-nucleotide releasing factor</keyword>
<dbReference type="SMART" id="SM00222">
    <property type="entry name" value="Sec7"/>
    <property type="match status" value="1"/>
</dbReference>
<dbReference type="GO" id="GO:0016020">
    <property type="term" value="C:membrane"/>
    <property type="evidence" value="ECO:0007669"/>
    <property type="project" value="UniProtKB-SubCell"/>
</dbReference>
<organism evidence="11 12">
    <name type="scientific">Hibiscus trionum</name>
    <name type="common">Flower of an hour</name>
    <dbReference type="NCBI Taxonomy" id="183268"/>
    <lineage>
        <taxon>Eukaryota</taxon>
        <taxon>Viridiplantae</taxon>
        <taxon>Streptophyta</taxon>
        <taxon>Embryophyta</taxon>
        <taxon>Tracheophyta</taxon>
        <taxon>Spermatophyta</taxon>
        <taxon>Magnoliopsida</taxon>
        <taxon>eudicotyledons</taxon>
        <taxon>Gunneridae</taxon>
        <taxon>Pentapetalae</taxon>
        <taxon>rosids</taxon>
        <taxon>malvids</taxon>
        <taxon>Malvales</taxon>
        <taxon>Malvaceae</taxon>
        <taxon>Malvoideae</taxon>
        <taxon>Hibiscus</taxon>
    </lineage>
</organism>
<accession>A0A9W7I3U1</accession>
<evidence type="ECO:0000256" key="2">
    <source>
        <dbReference type="ARBA" id="ARBA00004514"/>
    </source>
</evidence>
<evidence type="ECO:0000313" key="12">
    <source>
        <dbReference type="Proteomes" id="UP001165190"/>
    </source>
</evidence>
<evidence type="ECO:0000313" key="11">
    <source>
        <dbReference type="EMBL" id="GMI88387.1"/>
    </source>
</evidence>
<dbReference type="Pfam" id="PF12783">
    <property type="entry name" value="Sec7-like_HUS"/>
    <property type="match status" value="1"/>
</dbReference>
<evidence type="ECO:0000256" key="1">
    <source>
        <dbReference type="ARBA" id="ARBA00004287"/>
    </source>
</evidence>
<evidence type="ECO:0000259" key="10">
    <source>
        <dbReference type="PROSITE" id="PS50190"/>
    </source>
</evidence>
<evidence type="ECO:0000256" key="3">
    <source>
        <dbReference type="ARBA" id="ARBA00011738"/>
    </source>
</evidence>
<keyword evidence="4" id="KW-0813">Transport</keyword>
<keyword evidence="12" id="KW-1185">Reference proteome</keyword>
<dbReference type="Pfam" id="PF09324">
    <property type="entry name" value="Sec7-like_HDS"/>
    <property type="match status" value="1"/>
</dbReference>
<dbReference type="FunFam" id="1.10.1000.11:FF:000005">
    <property type="entry name" value="Brefeldin A-inhibited guanine nucleotide-exchange 1"/>
    <property type="match status" value="1"/>
</dbReference>
<dbReference type="GO" id="GO:0005802">
    <property type="term" value="C:trans-Golgi network"/>
    <property type="evidence" value="ECO:0007669"/>
    <property type="project" value="TreeGrafter"/>
</dbReference>
<keyword evidence="8" id="KW-0472">Membrane</keyword>
<evidence type="ECO:0000256" key="7">
    <source>
        <dbReference type="ARBA" id="ARBA00022927"/>
    </source>
</evidence>
<feature type="region of interest" description="Disordered" evidence="9">
    <location>
        <begin position="263"/>
        <end position="292"/>
    </location>
</feature>
<evidence type="ECO:0000256" key="5">
    <source>
        <dbReference type="ARBA" id="ARBA00022490"/>
    </source>
</evidence>
<dbReference type="FunFam" id="1.10.220.20:FF:000002">
    <property type="entry name" value="Brefeldin A-inhibited guanine nucleotide-exchange protein 1"/>
    <property type="match status" value="1"/>
</dbReference>
<dbReference type="InterPro" id="IPR046455">
    <property type="entry name" value="Sec7/BIG1-like_C"/>
</dbReference>
<comment type="subcellular location">
    <subcellularLocation>
        <location evidence="2">Cytoplasm</location>
        <location evidence="2">Cytosol</location>
    </subcellularLocation>
    <subcellularLocation>
        <location evidence="1">Membrane</location>
        <topology evidence="1">Peripheral membrane protein</topology>
        <orientation evidence="1">Cytoplasmic side</orientation>
    </subcellularLocation>
</comment>
<dbReference type="Pfam" id="PF16213">
    <property type="entry name" value="DCB"/>
    <property type="match status" value="1"/>
</dbReference>
<evidence type="ECO:0000256" key="6">
    <source>
        <dbReference type="ARBA" id="ARBA00022658"/>
    </source>
</evidence>
<dbReference type="PANTHER" id="PTHR10663:SF108">
    <property type="entry name" value="BREFELDIN A-INHIBITED GUANINE NUCLEOTIDE-EXCHANGE PROTEIN 1"/>
    <property type="match status" value="1"/>
</dbReference>
<protein>
    <submittedName>
        <fullName evidence="11">BIG1</fullName>
    </submittedName>
</protein>
<comment type="caution">
    <text evidence="11">The sequence shown here is derived from an EMBL/GenBank/DDBJ whole genome shotgun (WGS) entry which is preliminary data.</text>
</comment>
<evidence type="ECO:0000256" key="8">
    <source>
        <dbReference type="ARBA" id="ARBA00023136"/>
    </source>
</evidence>
<dbReference type="Gene3D" id="1.10.220.20">
    <property type="match status" value="1"/>
</dbReference>
<dbReference type="GO" id="GO:0005085">
    <property type="term" value="F:guanyl-nucleotide exchange factor activity"/>
    <property type="evidence" value="ECO:0007669"/>
    <property type="project" value="UniProtKB-KW"/>
</dbReference>
<proteinExistence type="predicted"/>
<dbReference type="Gene3D" id="1.10.1000.11">
    <property type="entry name" value="Arf Nucleotide-binding Site Opener,domain 2"/>
    <property type="match status" value="1"/>
</dbReference>
<dbReference type="InterPro" id="IPR000904">
    <property type="entry name" value="Sec7_dom"/>
</dbReference>
<dbReference type="SUPFAM" id="SSF48425">
    <property type="entry name" value="Sec7 domain"/>
    <property type="match status" value="1"/>
</dbReference>
<dbReference type="PANTHER" id="PTHR10663">
    <property type="entry name" value="GUANYL-NUCLEOTIDE EXCHANGE FACTOR"/>
    <property type="match status" value="1"/>
</dbReference>
<evidence type="ECO:0000256" key="9">
    <source>
        <dbReference type="SAM" id="MobiDB-lite"/>
    </source>
</evidence>
<dbReference type="InterPro" id="IPR015403">
    <property type="entry name" value="Mon2/Sec7/BIG1-like_HDS"/>
</dbReference>
<sequence length="1729" mass="192659">MSVSQTLGGPSRCGRILGPSLDKIIKNAAWRKHSHIVSSCKSTLEKLDTLSDTGLPDPKSHVLGISSSDADFVLTPILLALDSNYAKITEPALECTFKLFSLGIVRGEIDRKASNPILYKIVESVCKVGGTGEEPIELAVLRVLLSAVRCPCVLIRGDCLIHVVRTCYNVYLGSLTETNQVCAKSVLAQIMLIVFTRAEEDSMDVSIKTVSVNELLEFTDKNLNEGSSIYNCQSFISEVMNASEGVPDLKLSQPIVVKELQNGESKWSKGEPNVEVEEEEMKEGTESGSGVVSSKIREDGFHVFRNLSKLSMKFSSQENPDNQILLRGKTLSLELLKVIMDNGGPIWHTNERFLNAIKQYLCISLLKNSALSVMSVFQLQCSIFMSLLTKFRSGLKAEIGIFFPMLFLRVLENVLQPSFLQKMTVLNLLEKIAGDSQIIIDIFVNYDCDVDSPNIFERVVNGLLKTSLGPPPGSTTTLSAVQDFSLRHESVTCLVCIIKSMGAWMDQQLKIGDSDSPKNFERDSSAERQSALFVEDGVLPDCEFHPEMNYELSDAATFEQRRAYKIELQKGVSLFNRKPSKGIEFLIKTKKVGNSPEEVASFLKNNTAGLSETVIGDYLGEREEFALRVMHAYVDSFNFKSMGFGEAIRFFLRGFRLPGEAQKIDRIMEKFAERYCKCNPNSFTSADTAYVLAYSVIMLNTDAHNNMVKDKMTKSDFIRNNRGIDDGKDLPEEYLGALYDQIVKNEIKMNADSSAPQSKQANSLNKLLGLDGILNLVSWKQTEEKPLGANGLLIRHIQEQFKAKTGKSESVYHVVSDVGILRFMVEVCWGPMLAAFSVTLDQSDDRLATTQCLQGFRYAVHVTAVMGMQTQRDAFVTSAAKFTFLHCAADMKQKNVDAVKAIISMAIEDGNHLQEAWEHILTCLSRIERLHLLGEGAPADAGLLSVSGTETDEKTAKPVGLQSLKKKGSIRNPAVIAVVRGGSYDSTTVGVNSSGLVPPEQINQLIANLNLLDQIGNSELNHVFAHSQRLNSEGIVSFVKALCKVSMSELLSPTDPRVFSFTKLVEIAHYNMNRIRLVWSRMWNVLSDFFVSVGLSKNLSVASFVMDSLWQLAMKFLEREELANYNFQNEFLRPFVIVMQKSDSIEIRELIVRCISQMVISRARNVKSGWRSVFMVFTAAADDEQKNIALLAFETMEKIVRVHFPHVTETEATTFTECVRCLIAFTNNRFNRDISLNAVAFLRFCALKLAEGELGCTGKNSDDGSDVSIVDKDDSDVQNLTDIDDHASCWVPLLTGLSKLTSDSRPAIQRSSLKMLFDILKDHGHLFSQTFWVSVFSSIILPIFSGTCEKIDMAVKDKQDSPTSKSPHPDGSTWDTEISEVAARCLVDLFICHHSVLRPQISNVVSILIEYLTSSTKSSANIAVTAIFRLTRELGNRFSEDEWRKFFLALKEAATSTVPEFMTLLRTMDDIKLPENSQSYANTETSSDDGLINDVVKDLKNDNLQTVSSVVSRMKSHIALQLLISQVVKDTSKKHIQFLSAANINIVVEIFSSIASHAQQLNSETTLQKKIHVACSILELTDPPTVRFENKAYRNYLHFLQDSVKNNPTVSAEMNLESLLVEVCEKIFHIYLNHAHHHYMQPKSETKPPVTHWTLPLALGRKGELAARSRLLVLALKALSGLGRDSLRKHMANLYQLLVDLVRVEHRSGEVERALTNIFQSGIGPIIMQ</sequence>
<keyword evidence="7" id="KW-0653">Protein transport</keyword>
<evidence type="ECO:0000256" key="4">
    <source>
        <dbReference type="ARBA" id="ARBA00022448"/>
    </source>
</evidence>
<comment type="subunit">
    <text evidence="3">Homodimer.</text>
</comment>
<dbReference type="GO" id="GO:0015031">
    <property type="term" value="P:protein transport"/>
    <property type="evidence" value="ECO:0007669"/>
    <property type="project" value="UniProtKB-KW"/>
</dbReference>
<dbReference type="Proteomes" id="UP001165190">
    <property type="component" value="Unassembled WGS sequence"/>
</dbReference>
<dbReference type="GO" id="GO:0032012">
    <property type="term" value="P:regulation of ARF protein signal transduction"/>
    <property type="evidence" value="ECO:0007669"/>
    <property type="project" value="InterPro"/>
</dbReference>
<dbReference type="SUPFAM" id="SSF48371">
    <property type="entry name" value="ARM repeat"/>
    <property type="match status" value="1"/>
</dbReference>
<keyword evidence="5" id="KW-0963">Cytoplasm</keyword>
<dbReference type="InterPro" id="IPR016024">
    <property type="entry name" value="ARM-type_fold"/>
</dbReference>
<dbReference type="InterPro" id="IPR032629">
    <property type="entry name" value="DCB_dom"/>
</dbReference>
<feature type="domain" description="SEC7" evidence="10">
    <location>
        <begin position="557"/>
        <end position="745"/>
    </location>
</feature>
<dbReference type="GO" id="GO:0005829">
    <property type="term" value="C:cytosol"/>
    <property type="evidence" value="ECO:0007669"/>
    <property type="project" value="UniProtKB-SubCell"/>
</dbReference>
<dbReference type="InterPro" id="IPR035999">
    <property type="entry name" value="Sec7_dom_sf"/>
</dbReference>
<gene>
    <name evidence="11" type="ORF">HRI_002508000</name>
</gene>
<dbReference type="InterPro" id="IPR023394">
    <property type="entry name" value="Sec7_C_sf"/>
</dbReference>
<dbReference type="InterPro" id="IPR032691">
    <property type="entry name" value="Mon2/Sec7/BIG1-like_HUS"/>
</dbReference>
<dbReference type="OrthoDB" id="983908at2759"/>
<name>A0A9W7I3U1_HIBTR</name>
<dbReference type="Pfam" id="PF01369">
    <property type="entry name" value="Sec7"/>
    <property type="match status" value="1"/>
</dbReference>
<dbReference type="CDD" id="cd00171">
    <property type="entry name" value="Sec7"/>
    <property type="match status" value="1"/>
</dbReference>
<dbReference type="Pfam" id="PF20252">
    <property type="entry name" value="BIG2_C"/>
    <property type="match status" value="1"/>
</dbReference>
<reference evidence="11" key="1">
    <citation type="submission" date="2023-05" db="EMBL/GenBank/DDBJ databases">
        <title>Genome and transcriptome analyses reveal genes involved in the formation of fine ridges on petal epidermal cells in Hibiscus trionum.</title>
        <authorList>
            <person name="Koshimizu S."/>
            <person name="Masuda S."/>
            <person name="Ishii T."/>
            <person name="Shirasu K."/>
            <person name="Hoshino A."/>
            <person name="Arita M."/>
        </authorList>
    </citation>
    <scope>NUCLEOTIDE SEQUENCE</scope>
    <source>
        <strain evidence="11">Hamamatsu line</strain>
    </source>
</reference>
<dbReference type="PROSITE" id="PS50190">
    <property type="entry name" value="SEC7"/>
    <property type="match status" value="1"/>
</dbReference>